<feature type="compositionally biased region" description="Polar residues" evidence="1">
    <location>
        <begin position="92"/>
        <end position="112"/>
    </location>
</feature>
<evidence type="ECO:0000313" key="4">
    <source>
        <dbReference type="Proteomes" id="UP000886653"/>
    </source>
</evidence>
<name>A0A9P6NLN6_9BASI</name>
<dbReference type="InterPro" id="IPR002716">
    <property type="entry name" value="PIN_dom"/>
</dbReference>
<feature type="compositionally biased region" description="Low complexity" evidence="1">
    <location>
        <begin position="8"/>
        <end position="21"/>
    </location>
</feature>
<reference evidence="3" key="1">
    <citation type="submission" date="2013-11" db="EMBL/GenBank/DDBJ databases">
        <title>Genome sequence of the fusiform rust pathogen reveals effectors for host alternation and coevolution with pine.</title>
        <authorList>
            <consortium name="DOE Joint Genome Institute"/>
            <person name="Smith K."/>
            <person name="Pendleton A."/>
            <person name="Kubisiak T."/>
            <person name="Anderson C."/>
            <person name="Salamov A."/>
            <person name="Aerts A."/>
            <person name="Riley R."/>
            <person name="Clum A."/>
            <person name="Lindquist E."/>
            <person name="Ence D."/>
            <person name="Campbell M."/>
            <person name="Kronenberg Z."/>
            <person name="Feau N."/>
            <person name="Dhillon B."/>
            <person name="Hamelin R."/>
            <person name="Burleigh J."/>
            <person name="Smith J."/>
            <person name="Yandell M."/>
            <person name="Nelson C."/>
            <person name="Grigoriev I."/>
            <person name="Davis J."/>
        </authorList>
    </citation>
    <scope>NUCLEOTIDE SEQUENCE</scope>
    <source>
        <strain evidence="3">G11</strain>
    </source>
</reference>
<dbReference type="AlphaFoldDB" id="A0A9P6NLN6"/>
<protein>
    <recommendedName>
        <fullName evidence="2">PIN domain-containing protein</fullName>
    </recommendedName>
</protein>
<feature type="domain" description="PIN" evidence="2">
    <location>
        <begin position="122"/>
        <end position="269"/>
    </location>
</feature>
<feature type="compositionally biased region" description="Basic and acidic residues" evidence="1">
    <location>
        <begin position="387"/>
        <end position="405"/>
    </location>
</feature>
<dbReference type="Pfam" id="PF13638">
    <property type="entry name" value="PIN_4"/>
    <property type="match status" value="1"/>
</dbReference>
<feature type="region of interest" description="Disordered" evidence="1">
    <location>
        <begin position="364"/>
        <end position="405"/>
    </location>
</feature>
<evidence type="ECO:0000313" key="3">
    <source>
        <dbReference type="EMBL" id="KAG0146447.1"/>
    </source>
</evidence>
<organism evidence="3 4">
    <name type="scientific">Cronartium quercuum f. sp. fusiforme G11</name>
    <dbReference type="NCBI Taxonomy" id="708437"/>
    <lineage>
        <taxon>Eukaryota</taxon>
        <taxon>Fungi</taxon>
        <taxon>Dikarya</taxon>
        <taxon>Basidiomycota</taxon>
        <taxon>Pucciniomycotina</taxon>
        <taxon>Pucciniomycetes</taxon>
        <taxon>Pucciniales</taxon>
        <taxon>Coleosporiaceae</taxon>
        <taxon>Cronartium</taxon>
    </lineage>
</organism>
<gene>
    <name evidence="3" type="ORF">CROQUDRAFT_722904</name>
</gene>
<evidence type="ECO:0000259" key="2">
    <source>
        <dbReference type="Pfam" id="PF13638"/>
    </source>
</evidence>
<dbReference type="Proteomes" id="UP000886653">
    <property type="component" value="Unassembled WGS sequence"/>
</dbReference>
<feature type="region of interest" description="Disordered" evidence="1">
    <location>
        <begin position="64"/>
        <end position="117"/>
    </location>
</feature>
<comment type="caution">
    <text evidence="3">The sequence shown here is derived from an EMBL/GenBank/DDBJ whole genome shotgun (WGS) entry which is preliminary data.</text>
</comment>
<evidence type="ECO:0000256" key="1">
    <source>
        <dbReference type="SAM" id="MobiDB-lite"/>
    </source>
</evidence>
<feature type="region of interest" description="Disordered" evidence="1">
    <location>
        <begin position="1"/>
        <end position="31"/>
    </location>
</feature>
<accession>A0A9P6NLN6</accession>
<dbReference type="OrthoDB" id="69928at2759"/>
<feature type="compositionally biased region" description="Polar residues" evidence="1">
    <location>
        <begin position="370"/>
        <end position="386"/>
    </location>
</feature>
<sequence length="405" mass="46242">MNGQDFENSNTTTSNSSPSRSEGTISNDRERMSRALGAAFLQHQVQQLERNLDDMTFRRDVVTYPNPQIPRENSNHSIKSGRPNKFDDRSKQPTGSSKTSRQMNLPSSQASSKQERKPLPIMVIDTSLLIFGLPVLKRWKAEGKYRIVIPLDVISTLDQLKTYPRPIRGLVRDATEWLDHQFQKNLQTHHHHNDTFIKKFSPQITGQESSWDELKANFIPPPIEIISIKELINDEGQEEMIERALESHDMPRRLRSILQCTLWQQKNIEKVEPSNTCTLFVFVPPENMLNSIHSDKLTSTGISLAIPSSSSTHNPNPSSPTIDHEILRSGTHMLEWAPRFSINVQHLNQRDLNEAVTWLRQATEKRNRVKQSVTDRSSNPVNATPTDSRDNGRGSGSTDKRLFVW</sequence>
<dbReference type="Gene3D" id="3.40.50.1010">
    <property type="entry name" value="5'-nuclease"/>
    <property type="match status" value="1"/>
</dbReference>
<dbReference type="EMBL" id="MU167261">
    <property type="protein sequence ID" value="KAG0146447.1"/>
    <property type="molecule type" value="Genomic_DNA"/>
</dbReference>
<proteinExistence type="predicted"/>
<keyword evidence="4" id="KW-1185">Reference proteome</keyword>